<name>A0A5E3ZY53_9ACTN</name>
<reference evidence="1 2" key="1">
    <citation type="submission" date="2019-04" db="EMBL/GenBank/DDBJ databases">
        <authorList>
            <person name="Seth-Smith MB H."/>
            <person name="Seth-Smith H."/>
        </authorList>
    </citation>
    <scope>NUCLEOTIDE SEQUENCE [LARGE SCALE GENOMIC DNA]</scope>
    <source>
        <strain evidence="1">USB-603019</strain>
    </source>
</reference>
<keyword evidence="2" id="KW-1185">Reference proteome</keyword>
<gene>
    <name evidence="1" type="ORF">LC603019_00875</name>
</gene>
<sequence length="212" mass="23586">MALVVREGAVHGGSAPQVLPLHHQHVGCGLAPAVRAHSVYRKGGVVSTEPRPARGAQRTGLEWCLGCFCLQGTRTGRVRRLRSRKRLQPDGLLQEEGGYHEASKGMHGPHSMRGIPGKPLPSLLSCYSFAHLLRDSAWCSLWALLNERPGLFLVPLRPYSLKTLIQLLPAKSSIFVIFGTSFISVNYFESESKRLTFSYYRGIFFHDLDTFN</sequence>
<protein>
    <submittedName>
        <fullName evidence="1">Uncharacterized protein</fullName>
    </submittedName>
</protein>
<proteinExistence type="predicted"/>
<evidence type="ECO:0000313" key="1">
    <source>
        <dbReference type="EMBL" id="VHO00595.1"/>
    </source>
</evidence>
<dbReference type="AlphaFoldDB" id="A0A5E3ZY53"/>
<accession>A0A5E3ZY53</accession>
<dbReference type="Proteomes" id="UP000324288">
    <property type="component" value="Chromosome"/>
</dbReference>
<dbReference type="EMBL" id="LR584267">
    <property type="protein sequence ID" value="VHO00595.1"/>
    <property type="molecule type" value="Genomic_DNA"/>
</dbReference>
<evidence type="ECO:0000313" key="2">
    <source>
        <dbReference type="Proteomes" id="UP000324288"/>
    </source>
</evidence>
<organism evidence="1 2">
    <name type="scientific">Lawsonella clevelandensis</name>
    <dbReference type="NCBI Taxonomy" id="1528099"/>
    <lineage>
        <taxon>Bacteria</taxon>
        <taxon>Bacillati</taxon>
        <taxon>Actinomycetota</taxon>
        <taxon>Actinomycetes</taxon>
        <taxon>Mycobacteriales</taxon>
        <taxon>Lawsonellaceae</taxon>
        <taxon>Lawsonella</taxon>
    </lineage>
</organism>